<dbReference type="PANTHER" id="PTHR34501">
    <property type="entry name" value="PROTEIN YDDL-RELATED"/>
    <property type="match status" value="1"/>
</dbReference>
<comment type="caution">
    <text evidence="13">The sequence shown here is derived from an EMBL/GenBank/DDBJ whole genome shotgun (WGS) entry which is preliminary data.</text>
</comment>
<comment type="subunit">
    <text evidence="2">Homotrimer.</text>
</comment>
<dbReference type="InterPro" id="IPR050298">
    <property type="entry name" value="Gram-neg_bact_OMP"/>
</dbReference>
<protein>
    <submittedName>
        <fullName evidence="13">Porin</fullName>
    </submittedName>
</protein>
<evidence type="ECO:0000256" key="6">
    <source>
        <dbReference type="ARBA" id="ARBA00022729"/>
    </source>
</evidence>
<gene>
    <name evidence="13" type="ORF">CAL25_20565</name>
</gene>
<dbReference type="Gene3D" id="2.40.160.10">
    <property type="entry name" value="Porin"/>
    <property type="match status" value="1"/>
</dbReference>
<evidence type="ECO:0000256" key="3">
    <source>
        <dbReference type="ARBA" id="ARBA00022448"/>
    </source>
</evidence>
<evidence type="ECO:0000259" key="12">
    <source>
        <dbReference type="Pfam" id="PF13609"/>
    </source>
</evidence>
<keyword evidence="7" id="KW-0406">Ion transport</keyword>
<keyword evidence="5" id="KW-0812">Transmembrane</keyword>
<dbReference type="GO" id="GO:0006811">
    <property type="term" value="P:monoatomic ion transport"/>
    <property type="evidence" value="ECO:0007669"/>
    <property type="project" value="UniProtKB-KW"/>
</dbReference>
<dbReference type="GO" id="GO:0046930">
    <property type="term" value="C:pore complex"/>
    <property type="evidence" value="ECO:0007669"/>
    <property type="project" value="UniProtKB-KW"/>
</dbReference>
<evidence type="ECO:0000256" key="10">
    <source>
        <dbReference type="ARBA" id="ARBA00023237"/>
    </source>
</evidence>
<organism evidence="13 14">
    <name type="scientific">Bordetella genomosp. 5</name>
    <dbReference type="NCBI Taxonomy" id="1395608"/>
    <lineage>
        <taxon>Bacteria</taxon>
        <taxon>Pseudomonadati</taxon>
        <taxon>Pseudomonadota</taxon>
        <taxon>Betaproteobacteria</taxon>
        <taxon>Burkholderiales</taxon>
        <taxon>Alcaligenaceae</taxon>
        <taxon>Bordetella</taxon>
    </lineage>
</organism>
<reference evidence="13 14" key="1">
    <citation type="submission" date="2017-05" db="EMBL/GenBank/DDBJ databases">
        <title>Complete and WGS of Bordetella genogroups.</title>
        <authorList>
            <person name="Spilker T."/>
            <person name="LiPuma J."/>
        </authorList>
    </citation>
    <scope>NUCLEOTIDE SEQUENCE [LARGE SCALE GENOMIC DNA]</scope>
    <source>
        <strain evidence="13 14">AU10456</strain>
    </source>
</reference>
<dbReference type="InterPro" id="IPR023614">
    <property type="entry name" value="Porin_dom_sf"/>
</dbReference>
<dbReference type="OrthoDB" id="8520696at2"/>
<dbReference type="PANTHER" id="PTHR34501:SF9">
    <property type="entry name" value="MAJOR OUTER MEMBRANE PROTEIN P.IA"/>
    <property type="match status" value="1"/>
</dbReference>
<keyword evidence="8" id="KW-0626">Porin</keyword>
<evidence type="ECO:0000256" key="1">
    <source>
        <dbReference type="ARBA" id="ARBA00004571"/>
    </source>
</evidence>
<dbReference type="SUPFAM" id="SSF56935">
    <property type="entry name" value="Porins"/>
    <property type="match status" value="1"/>
</dbReference>
<dbReference type="AlphaFoldDB" id="A0A261TB98"/>
<keyword evidence="10" id="KW-0998">Cell outer membrane</keyword>
<feature type="domain" description="Porin" evidence="12">
    <location>
        <begin position="7"/>
        <end position="337"/>
    </location>
</feature>
<feature type="signal peptide" evidence="11">
    <location>
        <begin position="1"/>
        <end position="21"/>
    </location>
</feature>
<dbReference type="Pfam" id="PF13609">
    <property type="entry name" value="Porin_4"/>
    <property type="match status" value="1"/>
</dbReference>
<keyword evidence="14" id="KW-1185">Reference proteome</keyword>
<evidence type="ECO:0000256" key="4">
    <source>
        <dbReference type="ARBA" id="ARBA00022452"/>
    </source>
</evidence>
<evidence type="ECO:0000256" key="5">
    <source>
        <dbReference type="ARBA" id="ARBA00022692"/>
    </source>
</evidence>
<evidence type="ECO:0000256" key="2">
    <source>
        <dbReference type="ARBA" id="ARBA00011233"/>
    </source>
</evidence>
<sequence>MRAVSRASAALCALLALSAHAETGEGGTTLTLYGVVDAGIASTRTTGMGSSTGVLGGGLSDNLWGLRGSEDLGGGAAAVFALESGYDLTTGQSNEPGRLFDYDAWVGLRRDGVGELRLGRQRTIAMSYGSALEVASWRQMGMGALLRASDNFRRDNLVNITSADLGGWQAGVGYAFDTAGPDGPADRGRGHALSAGVKYESDPWLAVLTWDRLTLPSGSPAHGATPTAWQAGVARDFDGLRVSLAWSRQRDGFTGQNGGGVDGLGPLAFIDGGRADTWLVGAEYELRAHDSVLMQFSMARPTWHWDDGSRAERVRLLTLGYRHALSPRTTLYSFVGRLWQGTLDEPFVQGAGHTTRYMAGLNHTF</sequence>
<dbReference type="GO" id="GO:0009279">
    <property type="term" value="C:cell outer membrane"/>
    <property type="evidence" value="ECO:0007669"/>
    <property type="project" value="UniProtKB-SubCell"/>
</dbReference>
<dbReference type="Proteomes" id="UP000216913">
    <property type="component" value="Unassembled WGS sequence"/>
</dbReference>
<keyword evidence="6 11" id="KW-0732">Signal</keyword>
<evidence type="ECO:0000256" key="9">
    <source>
        <dbReference type="ARBA" id="ARBA00023136"/>
    </source>
</evidence>
<evidence type="ECO:0000313" key="13">
    <source>
        <dbReference type="EMBL" id="OZI45913.1"/>
    </source>
</evidence>
<name>A0A261TB98_9BORD</name>
<dbReference type="GO" id="GO:0015288">
    <property type="term" value="F:porin activity"/>
    <property type="evidence" value="ECO:0007669"/>
    <property type="project" value="UniProtKB-KW"/>
</dbReference>
<keyword evidence="4" id="KW-1134">Transmembrane beta strand</keyword>
<evidence type="ECO:0000256" key="11">
    <source>
        <dbReference type="SAM" id="SignalP"/>
    </source>
</evidence>
<dbReference type="EMBL" id="NEVP01000012">
    <property type="protein sequence ID" value="OZI45913.1"/>
    <property type="molecule type" value="Genomic_DNA"/>
</dbReference>
<feature type="chain" id="PRO_5012627754" evidence="11">
    <location>
        <begin position="22"/>
        <end position="365"/>
    </location>
</feature>
<dbReference type="CDD" id="cd00342">
    <property type="entry name" value="gram_neg_porins"/>
    <property type="match status" value="1"/>
</dbReference>
<accession>A0A261TB98</accession>
<comment type="subcellular location">
    <subcellularLocation>
        <location evidence="1">Cell outer membrane</location>
        <topology evidence="1">Multi-pass membrane protein</topology>
    </subcellularLocation>
</comment>
<proteinExistence type="predicted"/>
<keyword evidence="9" id="KW-0472">Membrane</keyword>
<evidence type="ECO:0000256" key="7">
    <source>
        <dbReference type="ARBA" id="ARBA00023065"/>
    </source>
</evidence>
<keyword evidence="3" id="KW-0813">Transport</keyword>
<evidence type="ECO:0000256" key="8">
    <source>
        <dbReference type="ARBA" id="ARBA00023114"/>
    </source>
</evidence>
<dbReference type="InterPro" id="IPR033900">
    <property type="entry name" value="Gram_neg_porin_domain"/>
</dbReference>
<evidence type="ECO:0000313" key="14">
    <source>
        <dbReference type="Proteomes" id="UP000216913"/>
    </source>
</evidence>